<evidence type="ECO:0000259" key="6">
    <source>
        <dbReference type="Pfam" id="PF01138"/>
    </source>
</evidence>
<dbReference type="GO" id="GO:0000177">
    <property type="term" value="C:cytoplasmic exosome (RNase complex)"/>
    <property type="evidence" value="ECO:0007669"/>
    <property type="project" value="TreeGrafter"/>
</dbReference>
<feature type="domain" description="Exoribonuclease phosphorolytic" evidence="6">
    <location>
        <begin position="22"/>
        <end position="168"/>
    </location>
</feature>
<dbReference type="GO" id="GO:0071051">
    <property type="term" value="P:poly(A)-dependent snoRNA 3'-end processing"/>
    <property type="evidence" value="ECO:0007669"/>
    <property type="project" value="TreeGrafter"/>
</dbReference>
<evidence type="ECO:0000256" key="5">
    <source>
        <dbReference type="ARBA" id="ARBA00023242"/>
    </source>
</evidence>
<dbReference type="GO" id="GO:0005730">
    <property type="term" value="C:nucleolus"/>
    <property type="evidence" value="ECO:0007669"/>
    <property type="project" value="TreeGrafter"/>
</dbReference>
<keyword evidence="3" id="KW-0698">rRNA processing</keyword>
<dbReference type="GO" id="GO:0006364">
    <property type="term" value="P:rRNA processing"/>
    <property type="evidence" value="ECO:0007669"/>
    <property type="project" value="UniProtKB-KW"/>
</dbReference>
<dbReference type="EMBL" id="LR877145">
    <property type="protein sequence ID" value="CAD2212764.1"/>
    <property type="molecule type" value="Genomic_DNA"/>
</dbReference>
<gene>
    <name evidence="7" type="ORF">ADEAN_000017600</name>
</gene>
<dbReference type="InterPro" id="IPR050080">
    <property type="entry name" value="RNase_PH"/>
</dbReference>
<dbReference type="GO" id="GO:0071028">
    <property type="term" value="P:nuclear mRNA surveillance"/>
    <property type="evidence" value="ECO:0007669"/>
    <property type="project" value="TreeGrafter"/>
</dbReference>
<keyword evidence="5" id="KW-0539">Nucleus</keyword>
<dbReference type="AlphaFoldDB" id="A0A7G2C0C3"/>
<dbReference type="InterPro" id="IPR027408">
    <property type="entry name" value="PNPase/RNase_PH_dom_sf"/>
</dbReference>
<sequence>MESDSSPVAQFIRRDGRRPTEIRGKELRLSELPQFGGSSVYAQGGTTVLVAVHGPSASGMQEGGGGSNYYCRDQDRCEVVIRINPTSFPAAGGAQRVIQQERRRAEMGEKYAVFVSQLCLNAVHCAFMAERFPKMCLSLDLIVLQDGGSLAAVCVNAVMAALLDSGLPCRTTIAAVCLAEVEGQLRQGKTVETKTSYWLDPTVEEEDSLFEEINDLHPSQSGTSYGPLQTVSTSVCVFANPNSGGGLVAYHQRPVKAPLTPAHGASDRTAVLELAEKACHVIFDTFRCCNVPLE</sequence>
<dbReference type="PANTHER" id="PTHR11953:SF1">
    <property type="entry name" value="EXOSOME COMPLEX COMPONENT RRP46"/>
    <property type="match status" value="1"/>
</dbReference>
<accession>A0A7G2C0C3</accession>
<dbReference type="Proteomes" id="UP000515908">
    <property type="component" value="Chromosome 01"/>
</dbReference>
<evidence type="ECO:0000256" key="3">
    <source>
        <dbReference type="ARBA" id="ARBA00022552"/>
    </source>
</evidence>
<evidence type="ECO:0000313" key="8">
    <source>
        <dbReference type="Proteomes" id="UP000515908"/>
    </source>
</evidence>
<dbReference type="GO" id="GO:0003723">
    <property type="term" value="F:RNA binding"/>
    <property type="evidence" value="ECO:0007669"/>
    <property type="project" value="TreeGrafter"/>
</dbReference>
<reference evidence="7 8" key="1">
    <citation type="submission" date="2020-08" db="EMBL/GenBank/DDBJ databases">
        <authorList>
            <person name="Newling K."/>
            <person name="Davey J."/>
            <person name="Forrester S."/>
        </authorList>
    </citation>
    <scope>NUCLEOTIDE SEQUENCE [LARGE SCALE GENOMIC DNA]</scope>
    <source>
        <strain evidence="8">Crithidia deanei Carvalho (ATCC PRA-265)</strain>
    </source>
</reference>
<evidence type="ECO:0000256" key="2">
    <source>
        <dbReference type="ARBA" id="ARBA00006678"/>
    </source>
</evidence>
<dbReference type="PANTHER" id="PTHR11953">
    <property type="entry name" value="EXOSOME COMPLEX COMPONENT"/>
    <property type="match status" value="1"/>
</dbReference>
<evidence type="ECO:0000256" key="1">
    <source>
        <dbReference type="ARBA" id="ARBA00004123"/>
    </source>
</evidence>
<organism evidence="7 8">
    <name type="scientific">Angomonas deanei</name>
    <dbReference type="NCBI Taxonomy" id="59799"/>
    <lineage>
        <taxon>Eukaryota</taxon>
        <taxon>Discoba</taxon>
        <taxon>Euglenozoa</taxon>
        <taxon>Kinetoplastea</taxon>
        <taxon>Metakinetoplastina</taxon>
        <taxon>Trypanosomatida</taxon>
        <taxon>Trypanosomatidae</taxon>
        <taxon>Strigomonadinae</taxon>
        <taxon>Angomonas</taxon>
    </lineage>
</organism>
<dbReference type="InterPro" id="IPR020568">
    <property type="entry name" value="Ribosomal_Su5_D2-typ_SF"/>
</dbReference>
<dbReference type="Gene3D" id="3.30.230.70">
    <property type="entry name" value="GHMP Kinase, N-terminal domain"/>
    <property type="match status" value="1"/>
</dbReference>
<comment type="similarity">
    <text evidence="2">Belongs to the RNase PH family.</text>
</comment>
<dbReference type="GO" id="GO:0034475">
    <property type="term" value="P:U4 snRNA 3'-end processing"/>
    <property type="evidence" value="ECO:0007669"/>
    <property type="project" value="TreeGrafter"/>
</dbReference>
<dbReference type="VEuPathDB" id="TriTrypDB:ADEAN_000017600"/>
<protein>
    <submittedName>
        <fullName evidence="7">3' exoribonuclease family, domain 1, putative</fullName>
    </submittedName>
</protein>
<dbReference type="Pfam" id="PF01138">
    <property type="entry name" value="RNase_PH"/>
    <property type="match status" value="1"/>
</dbReference>
<name>A0A7G2C0C3_9TRYP</name>
<keyword evidence="8" id="KW-1185">Reference proteome</keyword>
<dbReference type="SUPFAM" id="SSF54211">
    <property type="entry name" value="Ribosomal protein S5 domain 2-like"/>
    <property type="match status" value="1"/>
</dbReference>
<dbReference type="GO" id="GO:0000176">
    <property type="term" value="C:nuclear exosome (RNase complex)"/>
    <property type="evidence" value="ECO:0007669"/>
    <property type="project" value="TreeGrafter"/>
</dbReference>
<keyword evidence="4" id="KW-0271">Exosome</keyword>
<dbReference type="GO" id="GO:0016075">
    <property type="term" value="P:rRNA catabolic process"/>
    <property type="evidence" value="ECO:0007669"/>
    <property type="project" value="TreeGrafter"/>
</dbReference>
<evidence type="ECO:0000256" key="4">
    <source>
        <dbReference type="ARBA" id="ARBA00022835"/>
    </source>
</evidence>
<dbReference type="InterPro" id="IPR001247">
    <property type="entry name" value="ExoRNase_PH_dom1"/>
</dbReference>
<comment type="subcellular location">
    <subcellularLocation>
        <location evidence="1">Nucleus</location>
    </subcellularLocation>
</comment>
<proteinExistence type="inferred from homology"/>
<evidence type="ECO:0000313" key="7">
    <source>
        <dbReference type="EMBL" id="CAD2212764.1"/>
    </source>
</evidence>